<evidence type="ECO:0000313" key="2">
    <source>
        <dbReference type="EMBL" id="KAF4301328.1"/>
    </source>
</evidence>
<feature type="compositionally biased region" description="Pro residues" evidence="1">
    <location>
        <begin position="7"/>
        <end position="55"/>
    </location>
</feature>
<keyword evidence="3" id="KW-1185">Reference proteome</keyword>
<proteinExistence type="predicted"/>
<protein>
    <submittedName>
        <fullName evidence="2">Uncharacterized protein</fullName>
    </submittedName>
</protein>
<evidence type="ECO:0000256" key="1">
    <source>
        <dbReference type="SAM" id="MobiDB-lite"/>
    </source>
</evidence>
<feature type="region of interest" description="Disordered" evidence="1">
    <location>
        <begin position="1"/>
        <end position="79"/>
    </location>
</feature>
<sequence>MSQKFDAPPPGYPQQPPPAAYGPPPPSDYSTPPPQGAYGSPPPQGYYGAPPPQGHYPPDQQQMYGPPPGQMQYQQGYPPQTVYVEEKKSGSDGIFTAGCFMQNRLEDGVIGDNGVGDVS</sequence>
<dbReference type="AlphaFoldDB" id="A0A8H4IJS5"/>
<reference evidence="2" key="1">
    <citation type="submission" date="2020-04" db="EMBL/GenBank/DDBJ databases">
        <title>Genome Assembly and Annotation of Botryosphaeria dothidea sdau 11-99, a Latent Pathogen of Apple Fruit Ring Rot in China.</title>
        <authorList>
            <person name="Yu C."/>
            <person name="Diao Y."/>
            <person name="Lu Q."/>
            <person name="Zhao J."/>
            <person name="Cui S."/>
            <person name="Peng C."/>
            <person name="He B."/>
            <person name="Liu H."/>
        </authorList>
    </citation>
    <scope>NUCLEOTIDE SEQUENCE [LARGE SCALE GENOMIC DNA]</scope>
    <source>
        <strain evidence="2">Sdau11-99</strain>
    </source>
</reference>
<feature type="compositionally biased region" description="Low complexity" evidence="1">
    <location>
        <begin position="56"/>
        <end position="79"/>
    </location>
</feature>
<dbReference type="Proteomes" id="UP000572817">
    <property type="component" value="Unassembled WGS sequence"/>
</dbReference>
<comment type="caution">
    <text evidence="2">The sequence shown here is derived from an EMBL/GenBank/DDBJ whole genome shotgun (WGS) entry which is preliminary data.</text>
</comment>
<dbReference type="EMBL" id="WWBZ02000082">
    <property type="protein sequence ID" value="KAF4301328.1"/>
    <property type="molecule type" value="Genomic_DNA"/>
</dbReference>
<evidence type="ECO:0000313" key="3">
    <source>
        <dbReference type="Proteomes" id="UP000572817"/>
    </source>
</evidence>
<name>A0A8H4IJS5_9PEZI</name>
<gene>
    <name evidence="2" type="ORF">GTA08_BOTSDO10804</name>
</gene>
<organism evidence="2 3">
    <name type="scientific">Botryosphaeria dothidea</name>
    <dbReference type="NCBI Taxonomy" id="55169"/>
    <lineage>
        <taxon>Eukaryota</taxon>
        <taxon>Fungi</taxon>
        <taxon>Dikarya</taxon>
        <taxon>Ascomycota</taxon>
        <taxon>Pezizomycotina</taxon>
        <taxon>Dothideomycetes</taxon>
        <taxon>Dothideomycetes incertae sedis</taxon>
        <taxon>Botryosphaeriales</taxon>
        <taxon>Botryosphaeriaceae</taxon>
        <taxon>Botryosphaeria</taxon>
    </lineage>
</organism>
<accession>A0A8H4IJS5</accession>